<dbReference type="CDD" id="cd00093">
    <property type="entry name" value="HTH_XRE"/>
    <property type="match status" value="1"/>
</dbReference>
<evidence type="ECO:0000313" key="4">
    <source>
        <dbReference type="EMBL" id="RHZ98810.1"/>
    </source>
</evidence>
<dbReference type="GO" id="GO:0003700">
    <property type="term" value="F:DNA-binding transcription factor activity"/>
    <property type="evidence" value="ECO:0007669"/>
    <property type="project" value="TreeGrafter"/>
</dbReference>
<evidence type="ECO:0000256" key="1">
    <source>
        <dbReference type="ARBA" id="ARBA00023125"/>
    </source>
</evidence>
<accession>A0AAX1USD5</accession>
<evidence type="ECO:0000256" key="2">
    <source>
        <dbReference type="SAM" id="MobiDB-lite"/>
    </source>
</evidence>
<dbReference type="SUPFAM" id="SSF51182">
    <property type="entry name" value="RmlC-like cupins"/>
    <property type="match status" value="1"/>
</dbReference>
<protein>
    <submittedName>
        <fullName evidence="4">Cupin domain-containing protein</fullName>
    </submittedName>
</protein>
<dbReference type="Proteomes" id="UP000266305">
    <property type="component" value="Unassembled WGS sequence"/>
</dbReference>
<dbReference type="Gene3D" id="1.10.260.40">
    <property type="entry name" value="lambda repressor-like DNA-binding domains"/>
    <property type="match status" value="1"/>
</dbReference>
<dbReference type="PROSITE" id="PS50943">
    <property type="entry name" value="HTH_CROC1"/>
    <property type="match status" value="1"/>
</dbReference>
<dbReference type="GO" id="GO:0005829">
    <property type="term" value="C:cytosol"/>
    <property type="evidence" value="ECO:0007669"/>
    <property type="project" value="TreeGrafter"/>
</dbReference>
<dbReference type="CDD" id="cd02209">
    <property type="entry name" value="cupin_XRE_C"/>
    <property type="match status" value="1"/>
</dbReference>
<dbReference type="PANTHER" id="PTHR46797:SF2">
    <property type="entry name" value="TRANSCRIPTIONAL REGULATOR"/>
    <property type="match status" value="1"/>
</dbReference>
<dbReference type="SMART" id="SM00530">
    <property type="entry name" value="HTH_XRE"/>
    <property type="match status" value="1"/>
</dbReference>
<dbReference type="AlphaFoldDB" id="A0AAX1USD5"/>
<dbReference type="InterPro" id="IPR050807">
    <property type="entry name" value="TransReg_Diox_bact_type"/>
</dbReference>
<gene>
    <name evidence="4" type="ORF">D1114_01605</name>
</gene>
<dbReference type="GeneID" id="3718290"/>
<evidence type="ECO:0000313" key="5">
    <source>
        <dbReference type="Proteomes" id="UP000266305"/>
    </source>
</evidence>
<organism evidence="4 5">
    <name type="scientific">Cereibacter sphaeroides</name>
    <name type="common">Rhodobacter sphaeroides</name>
    <dbReference type="NCBI Taxonomy" id="1063"/>
    <lineage>
        <taxon>Bacteria</taxon>
        <taxon>Pseudomonadati</taxon>
        <taxon>Pseudomonadota</taxon>
        <taxon>Alphaproteobacteria</taxon>
        <taxon>Rhodobacterales</taxon>
        <taxon>Paracoccaceae</taxon>
        <taxon>Cereibacter</taxon>
    </lineage>
</organism>
<dbReference type="InterPro" id="IPR011051">
    <property type="entry name" value="RmlC_Cupin_sf"/>
</dbReference>
<proteinExistence type="predicted"/>
<name>A0AAX1USD5_CERSP</name>
<dbReference type="InterPro" id="IPR014710">
    <property type="entry name" value="RmlC-like_jellyroll"/>
</dbReference>
<dbReference type="Gene3D" id="2.60.120.10">
    <property type="entry name" value="Jelly Rolls"/>
    <property type="match status" value="1"/>
</dbReference>
<dbReference type="InterPro" id="IPR010982">
    <property type="entry name" value="Lambda_DNA-bd_dom_sf"/>
</dbReference>
<feature type="domain" description="HTH cro/C1-type" evidence="3">
    <location>
        <begin position="11"/>
        <end position="65"/>
    </location>
</feature>
<comment type="caution">
    <text evidence="4">The sequence shown here is derived from an EMBL/GenBank/DDBJ whole genome shotgun (WGS) entry which is preliminary data.</text>
</comment>
<dbReference type="InterPro" id="IPR001387">
    <property type="entry name" value="Cro/C1-type_HTH"/>
</dbReference>
<sequence>MNSNHLIGQRLRQIRKNLALSLSGLSERSGVSVGTLSQLERGLGRPSLRTIERISQALGVPPFWLLEMPDQHNPEHDQMIVRSGQGVQLTVTEPGMTKTLVTPRSFDAMQLMTVVMEPGSKSGAGFYRHEGIDVGYILSGSLNLEVDGRTHVLSAGDCFAFDSQLPHRFENRGGSRAEVLWINTKSRLNGLPPLEPATAEPRPDPAASGEI</sequence>
<keyword evidence="1" id="KW-0238">DNA-binding</keyword>
<dbReference type="PANTHER" id="PTHR46797">
    <property type="entry name" value="HTH-TYPE TRANSCRIPTIONAL REGULATOR"/>
    <property type="match status" value="1"/>
</dbReference>
<dbReference type="Pfam" id="PF07883">
    <property type="entry name" value="Cupin_2"/>
    <property type="match status" value="1"/>
</dbReference>
<dbReference type="Pfam" id="PF01381">
    <property type="entry name" value="HTH_3"/>
    <property type="match status" value="1"/>
</dbReference>
<feature type="region of interest" description="Disordered" evidence="2">
    <location>
        <begin position="190"/>
        <end position="211"/>
    </location>
</feature>
<dbReference type="InterPro" id="IPR013096">
    <property type="entry name" value="Cupin_2"/>
</dbReference>
<dbReference type="RefSeq" id="WP_011338381.1">
    <property type="nucleotide sequence ID" value="NZ_BJXO01000002.1"/>
</dbReference>
<dbReference type="GO" id="GO:0003677">
    <property type="term" value="F:DNA binding"/>
    <property type="evidence" value="ECO:0007669"/>
    <property type="project" value="UniProtKB-KW"/>
</dbReference>
<dbReference type="EMBL" id="QWGP01000001">
    <property type="protein sequence ID" value="RHZ98810.1"/>
    <property type="molecule type" value="Genomic_DNA"/>
</dbReference>
<evidence type="ECO:0000259" key="3">
    <source>
        <dbReference type="PROSITE" id="PS50943"/>
    </source>
</evidence>
<dbReference type="SUPFAM" id="SSF47413">
    <property type="entry name" value="lambda repressor-like DNA-binding domains"/>
    <property type="match status" value="1"/>
</dbReference>
<reference evidence="4 5" key="1">
    <citation type="submission" date="2018-08" db="EMBL/GenBank/DDBJ databases">
        <title>Draft genome sequence of Rhodobacter sphaeroides FY.</title>
        <authorList>
            <person name="Rayyan A."/>
            <person name="Meyer T.E."/>
            <person name="Kyndt J.A."/>
        </authorList>
    </citation>
    <scope>NUCLEOTIDE SEQUENCE [LARGE SCALE GENOMIC DNA]</scope>
    <source>
        <strain evidence="4 5">FY</strain>
    </source>
</reference>